<dbReference type="SMR" id="A0A1D6LBZ6"/>
<dbReference type="GO" id="GO:0000398">
    <property type="term" value="P:mRNA splicing, via spliceosome"/>
    <property type="evidence" value="ECO:0007669"/>
    <property type="project" value="InterPro"/>
</dbReference>
<feature type="region of interest" description="Disordered" evidence="7">
    <location>
        <begin position="299"/>
        <end position="427"/>
    </location>
</feature>
<name>A0A1D6LBZ6_MAIZE</name>
<keyword evidence="4" id="KW-0539">Nucleus</keyword>
<dbReference type="Pfam" id="PF14580">
    <property type="entry name" value="LRR_9"/>
    <property type="match status" value="1"/>
</dbReference>
<keyword evidence="2" id="KW-0433">Leucine-rich repeat</keyword>
<feature type="compositionally biased region" description="Pro residues" evidence="7">
    <location>
        <begin position="323"/>
        <end position="340"/>
    </location>
</feature>
<dbReference type="InterPro" id="IPR044640">
    <property type="entry name" value="RU2A"/>
</dbReference>
<evidence type="ECO:0000256" key="6">
    <source>
        <dbReference type="RuleBase" id="RU364012"/>
    </source>
</evidence>
<accession>A0A1D6LBZ6</accession>
<gene>
    <name evidence="8" type="ORF">ZEAMMB73_Zm00001d034858</name>
</gene>
<comment type="similarity">
    <text evidence="6">Belongs to the Frigida family.</text>
</comment>
<dbReference type="Gene3D" id="3.80.10.10">
    <property type="entry name" value="Ribonuclease Inhibitor"/>
    <property type="match status" value="1"/>
</dbReference>
<dbReference type="InterPro" id="IPR012474">
    <property type="entry name" value="Frigida"/>
</dbReference>
<evidence type="ECO:0000256" key="5">
    <source>
        <dbReference type="ARBA" id="ARBA00024196"/>
    </source>
</evidence>
<dbReference type="PANTHER" id="PTHR10552:SF6">
    <property type="entry name" value="U2 SMALL NUCLEAR RIBONUCLEOPROTEIN A"/>
    <property type="match status" value="1"/>
</dbReference>
<comment type="subcellular location">
    <subcellularLocation>
        <location evidence="1">Nucleus</location>
    </subcellularLocation>
</comment>
<dbReference type="AlphaFoldDB" id="A0A1D6LBZ6"/>
<evidence type="ECO:0000256" key="7">
    <source>
        <dbReference type="SAM" id="MobiDB-lite"/>
    </source>
</evidence>
<dbReference type="PANTHER" id="PTHR10552">
    <property type="entry name" value="U2 SMALL NUCLEAR RIBONUCLEOPROTEIN A"/>
    <property type="match status" value="1"/>
</dbReference>
<keyword evidence="6" id="KW-0287">Flowering</keyword>
<organism evidence="8">
    <name type="scientific">Zea mays</name>
    <name type="common">Maize</name>
    <dbReference type="NCBI Taxonomy" id="4577"/>
    <lineage>
        <taxon>Eukaryota</taxon>
        <taxon>Viridiplantae</taxon>
        <taxon>Streptophyta</taxon>
        <taxon>Embryophyta</taxon>
        <taxon>Tracheophyta</taxon>
        <taxon>Spermatophyta</taxon>
        <taxon>Magnoliopsida</taxon>
        <taxon>Liliopsida</taxon>
        <taxon>Poales</taxon>
        <taxon>Poaceae</taxon>
        <taxon>PACMAD clade</taxon>
        <taxon>Panicoideae</taxon>
        <taxon>Andropogonodae</taxon>
        <taxon>Andropogoneae</taxon>
        <taxon>Tripsacinae</taxon>
        <taxon>Zea</taxon>
    </lineage>
</organism>
<dbReference type="FunCoup" id="A0A1D6LBZ6">
    <property type="interactions" value="28"/>
</dbReference>
<evidence type="ECO:0000256" key="2">
    <source>
        <dbReference type="ARBA" id="ARBA00022614"/>
    </source>
</evidence>
<dbReference type="PROSITE" id="PS51450">
    <property type="entry name" value="LRR"/>
    <property type="match status" value="1"/>
</dbReference>
<dbReference type="ExpressionAtlas" id="A0A1D6LBZ6">
    <property type="expression patterns" value="baseline and differential"/>
</dbReference>
<proteinExistence type="inferred from homology"/>
<dbReference type="GO" id="GO:0005634">
    <property type="term" value="C:nucleus"/>
    <property type="evidence" value="ECO:0007669"/>
    <property type="project" value="UniProtKB-SubCell"/>
</dbReference>
<dbReference type="InterPro" id="IPR032675">
    <property type="entry name" value="LRR_dom_sf"/>
</dbReference>
<dbReference type="FunFam" id="3.80.10.10:FF:000026">
    <property type="entry name" value="U2 small nuclear ribonucleoprotein A"/>
    <property type="match status" value="1"/>
</dbReference>
<dbReference type="STRING" id="4577.A0A1D6LBZ6"/>
<dbReference type="GO" id="GO:0030620">
    <property type="term" value="F:U2 snRNA binding"/>
    <property type="evidence" value="ECO:0007669"/>
    <property type="project" value="InterPro"/>
</dbReference>
<keyword evidence="6" id="KW-0221">Differentiation</keyword>
<evidence type="ECO:0000313" key="8">
    <source>
        <dbReference type="EMBL" id="ONM11620.1"/>
    </source>
</evidence>
<dbReference type="IntAct" id="A0A1D6LBZ6">
    <property type="interactions" value="8"/>
</dbReference>
<dbReference type="EMBL" id="CM007647">
    <property type="protein sequence ID" value="ONM11620.1"/>
    <property type="molecule type" value="Genomic_DNA"/>
</dbReference>
<keyword evidence="6" id="KW-0217">Developmental protein</keyword>
<dbReference type="eggNOG" id="ENOG502QUHP">
    <property type="taxonomic scope" value="Eukaryota"/>
</dbReference>
<feature type="region of interest" description="Disordered" evidence="7">
    <location>
        <begin position="167"/>
        <end position="190"/>
    </location>
</feature>
<protein>
    <recommendedName>
        <fullName evidence="6">FRIGIDA-like protein</fullName>
    </recommendedName>
</protein>
<evidence type="ECO:0000256" key="1">
    <source>
        <dbReference type="ARBA" id="ARBA00004123"/>
    </source>
</evidence>
<feature type="compositionally biased region" description="Pro residues" evidence="7">
    <location>
        <begin position="400"/>
        <end position="410"/>
    </location>
</feature>
<sequence length="719" mass="78740">MVRLTADLIWKSPHFFNAVKERELDLRGNKIAVIENVGATEDQFDTIDLSDNEIVKLENFPYLNRLGTLLVNNNRITRINPNLGEFLPKLHTLVLTNNRLTNLAEIDPLASLPKLQFLSLLDNTVTKQPDYRLYVIHKLKHLRLLDFKKVKQQERVAAAKKFHSKEAEEEAKKVPAKTFTPGLPDAQDITMEPQGPKVVAPTPEQITAIKAAIANAHTLEEAARLEQLWLLTMYLYLLCAQVLSTGQVPAEFAVPRPDANMAEASDGAEKMDTDGENQEGDQWNSVILDVASIGATFAALFPGPGSDPKPYHPAPEPDREPEPPLAPQPEPGPNAAPAPEPRWEREPSPSPGPGSDPKPYLPAPAPEPDREPEPTLAPPQSEPGLNAAAAPEPRWEREPSPSPEPAPAPNPDRERKDGGGAGAASAADLEHRCKQMNCGGVRRFVIVHLRDGGGEWLRQVVPGALRRAPDPAALVFHAVGRYYIRAESPDAEAACALLLELYVRAGCPRLRRGRGSEAAELLLRQEAREAALTWRSRLLRVSGAVGDAPGAAGARGLALFMAAFGVPAEFPAQELCDLVDAAQASACVQVLKASKLFAKKMRDVVIEMINKAMYLQAMRIILVFEFQEAFPLAPTLALIIEKLEHDTKDENEGQASERDEDDLALLSSISKCMEDHKLSPSEFTTFAAKIALLEERVGKARRQACSTGAKRKRPEECVE</sequence>
<evidence type="ECO:0000256" key="4">
    <source>
        <dbReference type="ARBA" id="ARBA00023242"/>
    </source>
</evidence>
<dbReference type="GO" id="GO:0030154">
    <property type="term" value="P:cell differentiation"/>
    <property type="evidence" value="ECO:0007669"/>
    <property type="project" value="UniProtKB-KW"/>
</dbReference>
<dbReference type="SUPFAM" id="SSF52058">
    <property type="entry name" value="L domain-like"/>
    <property type="match status" value="1"/>
</dbReference>
<feature type="compositionally biased region" description="Pro residues" evidence="7">
    <location>
        <begin position="348"/>
        <end position="366"/>
    </location>
</feature>
<dbReference type="GO" id="GO:0009908">
    <property type="term" value="P:flower development"/>
    <property type="evidence" value="ECO:0007669"/>
    <property type="project" value="UniProtKB-KW"/>
</dbReference>
<dbReference type="InParanoid" id="A0A1D6LBZ6"/>
<comment type="similarity">
    <text evidence="5">Belongs to the U2 small nuclear ribonucleoprotein A family.</text>
</comment>
<dbReference type="PaxDb" id="4577-GRMZM2G021642_P02"/>
<keyword evidence="3" id="KW-0677">Repeat</keyword>
<reference evidence="8" key="1">
    <citation type="submission" date="2015-12" db="EMBL/GenBank/DDBJ databases">
        <title>Update maize B73 reference genome by single molecule sequencing technologies.</title>
        <authorList>
            <consortium name="Maize Genome Sequencing Project"/>
            <person name="Ware D."/>
        </authorList>
    </citation>
    <scope>NUCLEOTIDE SEQUENCE [LARGE SCALE GENOMIC DNA]</scope>
    <source>
        <tissue evidence="8">Seedling</tissue>
    </source>
</reference>
<dbReference type="Pfam" id="PF07899">
    <property type="entry name" value="Frigida"/>
    <property type="match status" value="1"/>
</dbReference>
<feature type="compositionally biased region" description="Pro residues" evidence="7">
    <location>
        <begin position="305"/>
        <end position="314"/>
    </location>
</feature>
<evidence type="ECO:0000256" key="3">
    <source>
        <dbReference type="ARBA" id="ARBA00022737"/>
    </source>
</evidence>
<dbReference type="InterPro" id="IPR001611">
    <property type="entry name" value="Leu-rich_rpt"/>
</dbReference>